<evidence type="ECO:0000256" key="1">
    <source>
        <dbReference type="ARBA" id="ARBA00022679"/>
    </source>
</evidence>
<dbReference type="GO" id="GO:0003964">
    <property type="term" value="F:RNA-directed DNA polymerase activity"/>
    <property type="evidence" value="ECO:0007669"/>
    <property type="project" value="UniProtKB-KW"/>
</dbReference>
<dbReference type="InterPro" id="IPR036397">
    <property type="entry name" value="RNaseH_sf"/>
</dbReference>
<keyword evidence="3" id="KW-0540">Nuclease</keyword>
<dbReference type="GO" id="GO:0004519">
    <property type="term" value="F:endonuclease activity"/>
    <property type="evidence" value="ECO:0007669"/>
    <property type="project" value="UniProtKB-KW"/>
</dbReference>
<keyword evidence="6" id="KW-0695">RNA-directed DNA polymerase</keyword>
<dbReference type="Gramene" id="evm.model.ctgX25.3">
    <property type="protein sequence ID" value="cds.evm.model.ctgX25.3"/>
    <property type="gene ID" value="evm.TU.ctgX25.3"/>
</dbReference>
<dbReference type="SUPFAM" id="SSF53098">
    <property type="entry name" value="Ribonuclease H-like"/>
    <property type="match status" value="1"/>
</dbReference>
<dbReference type="GO" id="GO:0016787">
    <property type="term" value="F:hydrolase activity"/>
    <property type="evidence" value="ECO:0007669"/>
    <property type="project" value="UniProtKB-KW"/>
</dbReference>
<dbReference type="EnsemblPlants" id="evm.model.ctgX25.3">
    <property type="protein sequence ID" value="cds.evm.model.ctgX25.3"/>
    <property type="gene ID" value="evm.TU.ctgX25.3"/>
</dbReference>
<dbReference type="Proteomes" id="UP000596661">
    <property type="component" value="Unassembled WGS sequence"/>
</dbReference>
<evidence type="ECO:0000256" key="6">
    <source>
        <dbReference type="ARBA" id="ARBA00022918"/>
    </source>
</evidence>
<dbReference type="InterPro" id="IPR012337">
    <property type="entry name" value="RNaseH-like_sf"/>
</dbReference>
<evidence type="ECO:0000313" key="8">
    <source>
        <dbReference type="EnsemblPlants" id="cds.evm.model.ctgX25.3"/>
    </source>
</evidence>
<dbReference type="InterPro" id="IPR001584">
    <property type="entry name" value="Integrase_cat-core"/>
</dbReference>
<evidence type="ECO:0000313" key="9">
    <source>
        <dbReference type="Proteomes" id="UP000596661"/>
    </source>
</evidence>
<sequence length="301" mass="34596">KHFVDVKTRYPEIEKLAYDLIVALRKLKPYFHAHAIVVLTNHPLRQVMHKPKTLGRLLKWSIELSQFDISYTLRVSINGQVMADFIVEFIYHPEWETKGKRESNANADALSKLASTQEIDALESVLGLASRKGRSKVRIAIDYYTKWVEAKALVSITAKQVVSFINEFLICRFVVPYKIITDNGTQFEGDLLSSYCTERGVEMGFLVVVHPQANEQVKMKLNSFCVKNFNEDSNKKAMVENLDLLEERRDTTRVRLVVYQLRAAQYNNLRVCMQAFKTRDLVLRKVLLNTRDPGARVLGAN</sequence>
<evidence type="ECO:0000256" key="3">
    <source>
        <dbReference type="ARBA" id="ARBA00022722"/>
    </source>
</evidence>
<reference evidence="8" key="1">
    <citation type="submission" date="2021-03" db="UniProtKB">
        <authorList>
            <consortium name="EnsemblPlants"/>
        </authorList>
    </citation>
    <scope>IDENTIFICATION</scope>
</reference>
<dbReference type="AlphaFoldDB" id="A0A803QS52"/>
<dbReference type="GO" id="GO:0015074">
    <property type="term" value="P:DNA integration"/>
    <property type="evidence" value="ECO:0007669"/>
    <property type="project" value="InterPro"/>
</dbReference>
<dbReference type="Pfam" id="PF17917">
    <property type="entry name" value="RT_RNaseH"/>
    <property type="match status" value="1"/>
</dbReference>
<evidence type="ECO:0000256" key="5">
    <source>
        <dbReference type="ARBA" id="ARBA00022801"/>
    </source>
</evidence>
<dbReference type="InterPro" id="IPR041373">
    <property type="entry name" value="RT_RNaseH"/>
</dbReference>
<dbReference type="PANTHER" id="PTHR48475:SF2">
    <property type="entry name" value="RIBONUCLEASE H"/>
    <property type="match status" value="1"/>
</dbReference>
<dbReference type="PANTHER" id="PTHR48475">
    <property type="entry name" value="RIBONUCLEASE H"/>
    <property type="match status" value="1"/>
</dbReference>
<keyword evidence="1" id="KW-0808">Transferase</keyword>
<evidence type="ECO:0000259" key="7">
    <source>
        <dbReference type="PROSITE" id="PS50994"/>
    </source>
</evidence>
<organism evidence="8 9">
    <name type="scientific">Cannabis sativa</name>
    <name type="common">Hemp</name>
    <name type="synonym">Marijuana</name>
    <dbReference type="NCBI Taxonomy" id="3483"/>
    <lineage>
        <taxon>Eukaryota</taxon>
        <taxon>Viridiplantae</taxon>
        <taxon>Streptophyta</taxon>
        <taxon>Embryophyta</taxon>
        <taxon>Tracheophyta</taxon>
        <taxon>Spermatophyta</taxon>
        <taxon>Magnoliopsida</taxon>
        <taxon>eudicotyledons</taxon>
        <taxon>Gunneridae</taxon>
        <taxon>Pentapetalae</taxon>
        <taxon>rosids</taxon>
        <taxon>fabids</taxon>
        <taxon>Rosales</taxon>
        <taxon>Cannabaceae</taxon>
        <taxon>Cannabis</taxon>
    </lineage>
</organism>
<dbReference type="Gene3D" id="3.30.420.10">
    <property type="entry name" value="Ribonuclease H-like superfamily/Ribonuclease H"/>
    <property type="match status" value="1"/>
</dbReference>
<keyword evidence="2" id="KW-0548">Nucleotidyltransferase</keyword>
<evidence type="ECO:0000256" key="2">
    <source>
        <dbReference type="ARBA" id="ARBA00022695"/>
    </source>
</evidence>
<evidence type="ECO:0000256" key="4">
    <source>
        <dbReference type="ARBA" id="ARBA00022759"/>
    </source>
</evidence>
<accession>A0A803QS52</accession>
<keyword evidence="4" id="KW-0255">Endonuclease</keyword>
<protein>
    <recommendedName>
        <fullName evidence="7">Integrase catalytic domain-containing protein</fullName>
    </recommendedName>
</protein>
<dbReference type="GO" id="GO:0003676">
    <property type="term" value="F:nucleic acid binding"/>
    <property type="evidence" value="ECO:0007669"/>
    <property type="project" value="InterPro"/>
</dbReference>
<keyword evidence="9" id="KW-1185">Reference proteome</keyword>
<dbReference type="PROSITE" id="PS50994">
    <property type="entry name" value="INTEGRASE"/>
    <property type="match status" value="1"/>
</dbReference>
<proteinExistence type="predicted"/>
<keyword evidence="5" id="KW-0378">Hydrolase</keyword>
<name>A0A803QS52_CANSA</name>
<feature type="domain" description="Integrase catalytic" evidence="7">
    <location>
        <begin position="108"/>
        <end position="301"/>
    </location>
</feature>